<evidence type="ECO:0000256" key="2">
    <source>
        <dbReference type="ARBA" id="ARBA00022692"/>
    </source>
</evidence>
<sequence>MMAMAWEKPMYALLFIGIIILSYFFYRLIHWQKKALQSFADTRLRNHIFEGKETNLPRLKYIFLFLSLIFAILTMMGPMWGKEEQEIKREGISLVIALDLSTSMNAQDIAPSRLEKSKKFITTYLDKLGGDKVGLVIFAGGAYNVSPLTSDYNALNNYIEGFSTQLIWNQGTDFSKALKKSIEIFDTSPNTSKAIILISDGEDHEPEVEAATKLAKENKIQIFSVGVGSSNAVPIPMRDDYGDFYYKEDKNGNMVLTSFHETKLRFIAEKTGGKYLKLENIDKSVNNLKSEINNLEKTQSNQYFIYNKKQQFQWFLGIAILFIFIYTLTSDKLKLKF</sequence>
<accession>A0A383TUK7</accession>
<dbReference type="InterPro" id="IPR002035">
    <property type="entry name" value="VWF_A"/>
</dbReference>
<organism evidence="7 8">
    <name type="scientific">Candidatus Ornithobacterium hominis</name>
    <dbReference type="NCBI Taxonomy" id="2497989"/>
    <lineage>
        <taxon>Bacteria</taxon>
        <taxon>Pseudomonadati</taxon>
        <taxon>Bacteroidota</taxon>
        <taxon>Flavobacteriia</taxon>
        <taxon>Flavobacteriales</taxon>
        <taxon>Weeksellaceae</taxon>
        <taxon>Ornithobacterium</taxon>
    </lineage>
</organism>
<dbReference type="Pfam" id="PF13519">
    <property type="entry name" value="VWA_2"/>
    <property type="match status" value="1"/>
</dbReference>
<dbReference type="Proteomes" id="UP000262142">
    <property type="component" value="Unassembled WGS sequence"/>
</dbReference>
<dbReference type="EMBL" id="UNSC01000001">
    <property type="protein sequence ID" value="SZD71245.1"/>
    <property type="molecule type" value="Genomic_DNA"/>
</dbReference>
<dbReference type="PROSITE" id="PS50234">
    <property type="entry name" value="VWFA"/>
    <property type="match status" value="1"/>
</dbReference>
<proteinExistence type="predicted"/>
<name>A0A383TUK7_9FLAO</name>
<keyword evidence="3 5" id="KW-1133">Transmembrane helix</keyword>
<keyword evidence="2 5" id="KW-0812">Transmembrane</keyword>
<evidence type="ECO:0000313" key="8">
    <source>
        <dbReference type="Proteomes" id="UP000262142"/>
    </source>
</evidence>
<dbReference type="OrthoDB" id="6206554at2"/>
<protein>
    <submittedName>
        <fullName evidence="7">Mg-chelatase subunit ChlD</fullName>
    </submittedName>
</protein>
<dbReference type="InterPro" id="IPR050768">
    <property type="entry name" value="UPF0353/GerABKA_families"/>
</dbReference>
<evidence type="ECO:0000256" key="1">
    <source>
        <dbReference type="ARBA" id="ARBA00022475"/>
    </source>
</evidence>
<evidence type="ECO:0000256" key="4">
    <source>
        <dbReference type="ARBA" id="ARBA00023136"/>
    </source>
</evidence>
<dbReference type="PANTHER" id="PTHR22550:SF5">
    <property type="entry name" value="LEUCINE ZIPPER PROTEIN 4"/>
    <property type="match status" value="1"/>
</dbReference>
<evidence type="ECO:0000256" key="3">
    <source>
        <dbReference type="ARBA" id="ARBA00022989"/>
    </source>
</evidence>
<evidence type="ECO:0000313" key="7">
    <source>
        <dbReference type="EMBL" id="SZD71245.1"/>
    </source>
</evidence>
<reference evidence="7 8" key="1">
    <citation type="submission" date="2018-09" db="EMBL/GenBank/DDBJ databases">
        <authorList>
            <consortium name="Pathogen Informatics"/>
        </authorList>
    </citation>
    <scope>NUCLEOTIDE SEQUENCE [LARGE SCALE GENOMIC DNA]</scope>
    <source>
        <strain evidence="7 8">OH-22767</strain>
    </source>
</reference>
<evidence type="ECO:0000259" key="6">
    <source>
        <dbReference type="PROSITE" id="PS50234"/>
    </source>
</evidence>
<dbReference type="Gene3D" id="3.40.50.410">
    <property type="entry name" value="von Willebrand factor, type A domain"/>
    <property type="match status" value="1"/>
</dbReference>
<feature type="transmembrane region" description="Helical" evidence="5">
    <location>
        <begin position="61"/>
        <end position="80"/>
    </location>
</feature>
<dbReference type="InterPro" id="IPR036465">
    <property type="entry name" value="vWFA_dom_sf"/>
</dbReference>
<dbReference type="AlphaFoldDB" id="A0A383TUK7"/>
<evidence type="ECO:0000256" key="5">
    <source>
        <dbReference type="SAM" id="Phobius"/>
    </source>
</evidence>
<dbReference type="PANTHER" id="PTHR22550">
    <property type="entry name" value="SPORE GERMINATION PROTEIN"/>
    <property type="match status" value="1"/>
</dbReference>
<dbReference type="RefSeq" id="WP_119058872.1">
    <property type="nucleotide sequence ID" value="NZ_UNSC01000001.1"/>
</dbReference>
<feature type="transmembrane region" description="Helical" evidence="5">
    <location>
        <begin position="312"/>
        <end position="329"/>
    </location>
</feature>
<dbReference type="SMART" id="SM00327">
    <property type="entry name" value="VWA"/>
    <property type="match status" value="1"/>
</dbReference>
<feature type="transmembrane region" description="Helical" evidence="5">
    <location>
        <begin position="12"/>
        <end position="29"/>
    </location>
</feature>
<keyword evidence="4 5" id="KW-0472">Membrane</keyword>
<dbReference type="SUPFAM" id="SSF53300">
    <property type="entry name" value="vWA-like"/>
    <property type="match status" value="1"/>
</dbReference>
<feature type="domain" description="VWFA" evidence="6">
    <location>
        <begin position="93"/>
        <end position="292"/>
    </location>
</feature>
<gene>
    <name evidence="7" type="ORF">SAMEA104719789_00340</name>
</gene>
<keyword evidence="1" id="KW-1003">Cell membrane</keyword>
<keyword evidence="8" id="KW-1185">Reference proteome</keyword>